<accession>A0A257SLC7</accession>
<evidence type="ECO:0000259" key="6">
    <source>
        <dbReference type="PROSITE" id="PS51379"/>
    </source>
</evidence>
<organism evidence="7 8">
    <name type="scientific">Acidithiobacillus ferrivorans</name>
    <dbReference type="NCBI Taxonomy" id="160808"/>
    <lineage>
        <taxon>Bacteria</taxon>
        <taxon>Pseudomonadati</taxon>
        <taxon>Pseudomonadota</taxon>
        <taxon>Acidithiobacillia</taxon>
        <taxon>Acidithiobacillales</taxon>
        <taxon>Acidithiobacillaceae</taxon>
        <taxon>Acidithiobacillus</taxon>
    </lineage>
</organism>
<dbReference type="AlphaFoldDB" id="A0A257SLC7"/>
<evidence type="ECO:0000256" key="1">
    <source>
        <dbReference type="ARBA" id="ARBA00022448"/>
    </source>
</evidence>
<feature type="domain" description="4Fe-4S ferredoxin-type" evidence="6">
    <location>
        <begin position="21"/>
        <end position="52"/>
    </location>
</feature>
<evidence type="ECO:0000256" key="4">
    <source>
        <dbReference type="ARBA" id="ARBA00023004"/>
    </source>
</evidence>
<dbReference type="PANTHER" id="PTHR43082:SF3">
    <property type="entry name" value="FERREDOXIN-LIKE PROTEIN YDIT"/>
    <property type="match status" value="1"/>
</dbReference>
<dbReference type="Proteomes" id="UP000216779">
    <property type="component" value="Unassembled WGS sequence"/>
</dbReference>
<protein>
    <submittedName>
        <fullName evidence="7">Ferredoxin family protein</fullName>
    </submittedName>
</protein>
<proteinExistence type="predicted"/>
<evidence type="ECO:0000313" key="8">
    <source>
        <dbReference type="Proteomes" id="UP000216779"/>
    </source>
</evidence>
<dbReference type="GO" id="GO:0051536">
    <property type="term" value="F:iron-sulfur cluster binding"/>
    <property type="evidence" value="ECO:0007669"/>
    <property type="project" value="UniProtKB-KW"/>
</dbReference>
<reference evidence="7 8" key="1">
    <citation type="submission" date="2017-03" db="EMBL/GenBank/DDBJ databases">
        <title>Lifting the veil on microbial sulfur biogeochemistry in mining wastewaters.</title>
        <authorList>
            <person name="Kantor R.S."/>
            <person name="Colenbrander Nelson T."/>
            <person name="Marshall S."/>
            <person name="Bennett D."/>
            <person name="Apte S."/>
            <person name="Camacho D."/>
            <person name="Thomas B.C."/>
            <person name="Warren L.A."/>
            <person name="Banfield J.F."/>
        </authorList>
    </citation>
    <scope>NUCLEOTIDE SEQUENCE [LARGE SCALE GENOMIC DNA]</scope>
    <source>
        <strain evidence="7">21-59-9</strain>
    </source>
</reference>
<keyword evidence="1" id="KW-0813">Transport</keyword>
<dbReference type="InterPro" id="IPR017896">
    <property type="entry name" value="4Fe4S_Fe-S-bd"/>
</dbReference>
<dbReference type="PANTHER" id="PTHR43082">
    <property type="entry name" value="FERREDOXIN-LIKE"/>
    <property type="match status" value="1"/>
</dbReference>
<sequence length="52" mass="5926">MSRIEEKLFQNRYRVDEGRSHIQIINPAVCADDCKTQSCTFVCPAGCYALDE</sequence>
<keyword evidence="3" id="KW-0249">Electron transport</keyword>
<evidence type="ECO:0000256" key="5">
    <source>
        <dbReference type="ARBA" id="ARBA00023014"/>
    </source>
</evidence>
<keyword evidence="5" id="KW-0411">Iron-sulfur</keyword>
<keyword evidence="4" id="KW-0408">Iron</keyword>
<evidence type="ECO:0000256" key="3">
    <source>
        <dbReference type="ARBA" id="ARBA00022982"/>
    </source>
</evidence>
<dbReference type="InterPro" id="IPR012206">
    <property type="entry name" value="Fd_FixX"/>
</dbReference>
<dbReference type="GO" id="GO:0005506">
    <property type="term" value="F:iron ion binding"/>
    <property type="evidence" value="ECO:0007669"/>
    <property type="project" value="InterPro"/>
</dbReference>
<dbReference type="PROSITE" id="PS51379">
    <property type="entry name" value="4FE4S_FER_2"/>
    <property type="match status" value="1"/>
</dbReference>
<comment type="caution">
    <text evidence="7">The sequence shown here is derived from an EMBL/GenBank/DDBJ whole genome shotgun (WGS) entry which is preliminary data.</text>
</comment>
<gene>
    <name evidence="7" type="ORF">B7Z70_12595</name>
</gene>
<dbReference type="EMBL" id="NCBC01000624">
    <property type="protein sequence ID" value="OYV73969.1"/>
    <property type="molecule type" value="Genomic_DNA"/>
</dbReference>
<name>A0A257SLC7_9PROT</name>
<feature type="non-terminal residue" evidence="7">
    <location>
        <position position="52"/>
    </location>
</feature>
<evidence type="ECO:0000256" key="2">
    <source>
        <dbReference type="ARBA" id="ARBA00022723"/>
    </source>
</evidence>
<evidence type="ECO:0000313" key="7">
    <source>
        <dbReference type="EMBL" id="OYV73969.1"/>
    </source>
</evidence>
<keyword evidence="2" id="KW-0479">Metal-binding</keyword>